<dbReference type="EMBL" id="LPHD01000143">
    <property type="protein sequence ID" value="KWA78444.1"/>
    <property type="molecule type" value="Genomic_DNA"/>
</dbReference>
<dbReference type="GO" id="GO:0043190">
    <property type="term" value="C:ATP-binding cassette (ABC) transporter complex"/>
    <property type="evidence" value="ECO:0007669"/>
    <property type="project" value="InterPro"/>
</dbReference>
<evidence type="ECO:0000256" key="8">
    <source>
        <dbReference type="ARBA" id="ARBA00023136"/>
    </source>
</evidence>
<dbReference type="AlphaFoldDB" id="A0A103PYN4"/>
<dbReference type="CDD" id="cd06261">
    <property type="entry name" value="TM_PBP2"/>
    <property type="match status" value="1"/>
</dbReference>
<protein>
    <submittedName>
        <fullName evidence="11">Amino acid ABC transporter permease</fullName>
    </submittedName>
</protein>
<organism evidence="11 12">
    <name type="scientific">Burkholderia ubonensis</name>
    <dbReference type="NCBI Taxonomy" id="101571"/>
    <lineage>
        <taxon>Bacteria</taxon>
        <taxon>Pseudomonadati</taxon>
        <taxon>Pseudomonadota</taxon>
        <taxon>Betaproteobacteria</taxon>
        <taxon>Burkholderiales</taxon>
        <taxon>Burkholderiaceae</taxon>
        <taxon>Burkholderia</taxon>
        <taxon>Burkholderia cepacia complex</taxon>
    </lineage>
</organism>
<keyword evidence="7 9" id="KW-1133">Transmembrane helix</keyword>
<evidence type="ECO:0000256" key="9">
    <source>
        <dbReference type="RuleBase" id="RU363032"/>
    </source>
</evidence>
<feature type="transmembrane region" description="Helical" evidence="9">
    <location>
        <begin position="189"/>
        <end position="213"/>
    </location>
</feature>
<evidence type="ECO:0000313" key="12">
    <source>
        <dbReference type="Proteomes" id="UP000060630"/>
    </source>
</evidence>
<dbReference type="InterPro" id="IPR051613">
    <property type="entry name" value="ABC_transp_permease_HisMQ"/>
</dbReference>
<gene>
    <name evidence="11" type="ORF">WL29_32735</name>
</gene>
<evidence type="ECO:0000256" key="7">
    <source>
        <dbReference type="ARBA" id="ARBA00022989"/>
    </source>
</evidence>
<keyword evidence="8 9" id="KW-0472">Membrane</keyword>
<dbReference type="PROSITE" id="PS50928">
    <property type="entry name" value="ABC_TM1"/>
    <property type="match status" value="1"/>
</dbReference>
<feature type="transmembrane region" description="Helical" evidence="9">
    <location>
        <begin position="84"/>
        <end position="105"/>
    </location>
</feature>
<comment type="caution">
    <text evidence="11">The sequence shown here is derived from an EMBL/GenBank/DDBJ whole genome shotgun (WGS) entry which is preliminary data.</text>
</comment>
<dbReference type="SUPFAM" id="SSF161098">
    <property type="entry name" value="MetI-like"/>
    <property type="match status" value="1"/>
</dbReference>
<dbReference type="Proteomes" id="UP000060630">
    <property type="component" value="Unassembled WGS sequence"/>
</dbReference>
<keyword evidence="4" id="KW-1003">Cell membrane</keyword>
<sequence>MDILVNYGAQIAAGALVTLELAVAALCVGMLLGIAGASAKLSSMGWLRHATYALTNFLRGIPEFLILLICYFGLSHLLNAQFDGAFVISPFSAGVIALAVVFGAYSSEMFRGAFIAVPAGQIEAARAYGMTRLQTLWYVRLPQAWRICMPSLNNMWQNLLKDTSLVSIVGLEDMLRKANIAAQFTKQPFVFYVTVGIVYFGFLAASNPVFAWLERIAGRGYAKRT</sequence>
<name>A0A103PYN4_9BURK</name>
<feature type="transmembrane region" description="Helical" evidence="9">
    <location>
        <begin position="12"/>
        <end position="36"/>
    </location>
</feature>
<evidence type="ECO:0000256" key="2">
    <source>
        <dbReference type="ARBA" id="ARBA00010072"/>
    </source>
</evidence>
<dbReference type="InterPro" id="IPR035906">
    <property type="entry name" value="MetI-like_sf"/>
</dbReference>
<evidence type="ECO:0000256" key="6">
    <source>
        <dbReference type="ARBA" id="ARBA00022692"/>
    </source>
</evidence>
<dbReference type="PANTHER" id="PTHR30133">
    <property type="entry name" value="CATIONIC AMINO ACID TRANSPORTER, MEMBRANE COMPONENT"/>
    <property type="match status" value="1"/>
</dbReference>
<accession>A0A103PYN4</accession>
<proteinExistence type="inferred from homology"/>
<dbReference type="NCBIfam" id="TIGR01726">
    <property type="entry name" value="HEQRo_perm_3TM"/>
    <property type="match status" value="1"/>
</dbReference>
<feature type="domain" description="ABC transmembrane type-1" evidence="10">
    <location>
        <begin position="15"/>
        <end position="210"/>
    </location>
</feature>
<evidence type="ECO:0000256" key="1">
    <source>
        <dbReference type="ARBA" id="ARBA00004429"/>
    </source>
</evidence>
<evidence type="ECO:0000256" key="3">
    <source>
        <dbReference type="ARBA" id="ARBA00022448"/>
    </source>
</evidence>
<dbReference type="InterPro" id="IPR010065">
    <property type="entry name" value="AA_ABC_transptr_permease_3TM"/>
</dbReference>
<keyword evidence="3 9" id="KW-0813">Transport</keyword>
<evidence type="ECO:0000256" key="4">
    <source>
        <dbReference type="ARBA" id="ARBA00022475"/>
    </source>
</evidence>
<comment type="similarity">
    <text evidence="2">Belongs to the binding-protein-dependent transport system permease family. HisMQ subfamily.</text>
</comment>
<feature type="transmembrane region" description="Helical" evidence="9">
    <location>
        <begin position="57"/>
        <end position="78"/>
    </location>
</feature>
<dbReference type="RefSeq" id="WP_059654047.1">
    <property type="nucleotide sequence ID" value="NZ_LOXJ01000018.1"/>
</dbReference>
<evidence type="ECO:0000313" key="11">
    <source>
        <dbReference type="EMBL" id="KWA78444.1"/>
    </source>
</evidence>
<evidence type="ECO:0000259" key="10">
    <source>
        <dbReference type="PROSITE" id="PS50928"/>
    </source>
</evidence>
<reference evidence="11 12" key="1">
    <citation type="submission" date="2015-11" db="EMBL/GenBank/DDBJ databases">
        <title>Expanding the genomic diversity of Burkholderia species for the development of highly accurate diagnostics.</title>
        <authorList>
            <person name="Sahl J."/>
            <person name="Keim P."/>
            <person name="Wagner D."/>
        </authorList>
    </citation>
    <scope>NUCLEOTIDE SEQUENCE [LARGE SCALE GENOMIC DNA]</scope>
    <source>
        <strain evidence="11 12">MSMB2087WGS</strain>
    </source>
</reference>
<dbReference type="InterPro" id="IPR000515">
    <property type="entry name" value="MetI-like"/>
</dbReference>
<comment type="subcellular location">
    <subcellularLocation>
        <location evidence="1">Cell inner membrane</location>
        <topology evidence="1">Multi-pass membrane protein</topology>
    </subcellularLocation>
    <subcellularLocation>
        <location evidence="9">Cell membrane</location>
        <topology evidence="9">Multi-pass membrane protein</topology>
    </subcellularLocation>
</comment>
<dbReference type="GO" id="GO:0022857">
    <property type="term" value="F:transmembrane transporter activity"/>
    <property type="evidence" value="ECO:0007669"/>
    <property type="project" value="InterPro"/>
</dbReference>
<evidence type="ECO:0000256" key="5">
    <source>
        <dbReference type="ARBA" id="ARBA00022519"/>
    </source>
</evidence>
<dbReference type="Gene3D" id="1.10.3720.10">
    <property type="entry name" value="MetI-like"/>
    <property type="match status" value="1"/>
</dbReference>
<dbReference type="Pfam" id="PF00528">
    <property type="entry name" value="BPD_transp_1"/>
    <property type="match status" value="1"/>
</dbReference>
<keyword evidence="5" id="KW-0997">Cell inner membrane</keyword>
<keyword evidence="6 9" id="KW-0812">Transmembrane</keyword>